<reference evidence="2 3" key="1">
    <citation type="submission" date="2018-05" db="EMBL/GenBank/DDBJ databases">
        <title>Genomic Encyclopedia of Type Strains, Phase IV (KMG-IV): sequencing the most valuable type-strain genomes for metagenomic binning, comparative biology and taxonomic classification.</title>
        <authorList>
            <person name="Goeker M."/>
        </authorList>
    </citation>
    <scope>NUCLEOTIDE SEQUENCE [LARGE SCALE GENOMIC DNA]</scope>
    <source>
        <strain evidence="2 3">DSM 44717</strain>
    </source>
</reference>
<feature type="transmembrane region" description="Helical" evidence="1">
    <location>
        <begin position="86"/>
        <end position="102"/>
    </location>
</feature>
<gene>
    <name evidence="2" type="ORF">DFR69_11568</name>
</gene>
<feature type="transmembrane region" description="Helical" evidence="1">
    <location>
        <begin position="228"/>
        <end position="246"/>
    </location>
</feature>
<feature type="transmembrane region" description="Helical" evidence="1">
    <location>
        <begin position="190"/>
        <end position="208"/>
    </location>
</feature>
<keyword evidence="1" id="KW-1133">Transmembrane helix</keyword>
<feature type="transmembrane region" description="Helical" evidence="1">
    <location>
        <begin position="274"/>
        <end position="294"/>
    </location>
</feature>
<feature type="transmembrane region" description="Helical" evidence="1">
    <location>
        <begin position="346"/>
        <end position="362"/>
    </location>
</feature>
<name>A0A317N3J4_9NOCA</name>
<sequence length="430" mass="44207">MDTLARQRDQHTLFVVIVGMSLTFVVFGFLADPPGAVLRGIGDIVFARDLMITDFVGVGGLGGAFVHAGVVTLVACAVYRITGAPVDGAAVACLLLVLGTALYGKTLLNIWPIVAGVALYAWVRGDRLADHVSTAFFATALSPIFSVLAFGTALPAWAGLPLAVGTSVLIGFVVPPVARRLFDAHAGFTLYNMGFVAGVVGAVVVSVYRAFGLAPQPEMVWTSGNDTPLLILLGLILLGLLAAAFARDRAPWRHYGALLRRDGRAPSDFLDSDGAAAVLLNMAVIGALATGYVLVIGAHLNGPVVAGILSVIGFGACGKHALNIVPIVVGVALAGLLKPFELTDPGLIWAALYGTCLAPIAGRFGPHWGVIAGFFHASTAQVTGAVVAGLNLYGNGFAAGFVAAVVAPVAAFLSHPRRDTATEDEPVPAA</sequence>
<organism evidence="2 3">
    <name type="scientific">Nocardia neocaledoniensis</name>
    <dbReference type="NCBI Taxonomy" id="236511"/>
    <lineage>
        <taxon>Bacteria</taxon>
        <taxon>Bacillati</taxon>
        <taxon>Actinomycetota</taxon>
        <taxon>Actinomycetes</taxon>
        <taxon>Mycobacteriales</taxon>
        <taxon>Nocardiaceae</taxon>
        <taxon>Nocardia</taxon>
    </lineage>
</organism>
<dbReference type="RefSeq" id="WP_167456454.1">
    <property type="nucleotide sequence ID" value="NZ_QGTL01000015.1"/>
</dbReference>
<feature type="transmembrane region" description="Helical" evidence="1">
    <location>
        <begin position="135"/>
        <end position="154"/>
    </location>
</feature>
<dbReference type="Proteomes" id="UP000246410">
    <property type="component" value="Unassembled WGS sequence"/>
</dbReference>
<dbReference type="AlphaFoldDB" id="A0A317N3J4"/>
<feature type="transmembrane region" description="Helical" evidence="1">
    <location>
        <begin position="396"/>
        <end position="413"/>
    </location>
</feature>
<dbReference type="InterPro" id="IPR011470">
    <property type="entry name" value="DUF1576"/>
</dbReference>
<keyword evidence="1" id="KW-0812">Transmembrane</keyword>
<feature type="transmembrane region" description="Helical" evidence="1">
    <location>
        <begin position="51"/>
        <end position="79"/>
    </location>
</feature>
<comment type="caution">
    <text evidence="2">The sequence shown here is derived from an EMBL/GenBank/DDBJ whole genome shotgun (WGS) entry which is preliminary data.</text>
</comment>
<evidence type="ECO:0000256" key="1">
    <source>
        <dbReference type="SAM" id="Phobius"/>
    </source>
</evidence>
<feature type="transmembrane region" description="Helical" evidence="1">
    <location>
        <begin position="108"/>
        <end position="123"/>
    </location>
</feature>
<proteinExistence type="predicted"/>
<feature type="transmembrane region" description="Helical" evidence="1">
    <location>
        <begin position="12"/>
        <end position="31"/>
    </location>
</feature>
<dbReference type="Pfam" id="PF07613">
    <property type="entry name" value="DUF1576"/>
    <property type="match status" value="2"/>
</dbReference>
<keyword evidence="3" id="KW-1185">Reference proteome</keyword>
<evidence type="ECO:0000313" key="3">
    <source>
        <dbReference type="Proteomes" id="UP000246410"/>
    </source>
</evidence>
<feature type="transmembrane region" description="Helical" evidence="1">
    <location>
        <begin position="160"/>
        <end position="178"/>
    </location>
</feature>
<dbReference type="EMBL" id="QGTL01000015">
    <property type="protein sequence ID" value="PWV69841.1"/>
    <property type="molecule type" value="Genomic_DNA"/>
</dbReference>
<keyword evidence="1" id="KW-0472">Membrane</keyword>
<evidence type="ECO:0000313" key="2">
    <source>
        <dbReference type="EMBL" id="PWV69841.1"/>
    </source>
</evidence>
<accession>A0A317N3J4</accession>
<protein>
    <submittedName>
        <fullName evidence="2">Uncharacterized protein DUF1576</fullName>
    </submittedName>
</protein>